<dbReference type="AlphaFoldDB" id="A0A1D3TU99"/>
<evidence type="ECO:0000313" key="2">
    <source>
        <dbReference type="EMBL" id="SCP97601.1"/>
    </source>
</evidence>
<dbReference type="EMBL" id="FMKA01000012">
    <property type="protein sequence ID" value="SCP97601.1"/>
    <property type="molecule type" value="Genomic_DNA"/>
</dbReference>
<keyword evidence="1" id="KW-0472">Membrane</keyword>
<organism evidence="2 3">
    <name type="scientific">Anaerobium acetethylicum</name>
    <dbReference type="NCBI Taxonomy" id="1619234"/>
    <lineage>
        <taxon>Bacteria</taxon>
        <taxon>Bacillati</taxon>
        <taxon>Bacillota</taxon>
        <taxon>Clostridia</taxon>
        <taxon>Lachnospirales</taxon>
        <taxon>Lachnospiraceae</taxon>
        <taxon>Anaerobium</taxon>
    </lineage>
</organism>
<keyword evidence="1" id="KW-0812">Transmembrane</keyword>
<protein>
    <submittedName>
        <fullName evidence="2">Uncharacterized protein</fullName>
    </submittedName>
</protein>
<gene>
    <name evidence="2" type="ORF">SAMN05421730_101228</name>
</gene>
<sequence length="36" mass="3974">MKKDDHSSSLPPWVIIPFGGLLVLGLCYIKNGYLTP</sequence>
<proteinExistence type="predicted"/>
<keyword evidence="1" id="KW-1133">Transmembrane helix</keyword>
<feature type="transmembrane region" description="Helical" evidence="1">
    <location>
        <begin position="12"/>
        <end position="29"/>
    </location>
</feature>
<accession>A0A1D3TU99</accession>
<name>A0A1D3TU99_9FIRM</name>
<keyword evidence="3" id="KW-1185">Reference proteome</keyword>
<dbReference type="Proteomes" id="UP000199315">
    <property type="component" value="Unassembled WGS sequence"/>
</dbReference>
<reference evidence="2 3" key="1">
    <citation type="submission" date="2016-09" db="EMBL/GenBank/DDBJ databases">
        <authorList>
            <person name="Capua I."/>
            <person name="De Benedictis P."/>
            <person name="Joannis T."/>
            <person name="Lombin L.H."/>
            <person name="Cattoli G."/>
        </authorList>
    </citation>
    <scope>NUCLEOTIDE SEQUENCE [LARGE SCALE GENOMIC DNA]</scope>
    <source>
        <strain evidence="2 3">GluBS11</strain>
    </source>
</reference>
<evidence type="ECO:0000313" key="3">
    <source>
        <dbReference type="Proteomes" id="UP000199315"/>
    </source>
</evidence>
<evidence type="ECO:0000256" key="1">
    <source>
        <dbReference type="SAM" id="Phobius"/>
    </source>
</evidence>